<protein>
    <submittedName>
        <fullName evidence="1">Uncharacterized protein</fullName>
    </submittedName>
</protein>
<gene>
    <name evidence="1" type="ORF">H9N25_23870</name>
</gene>
<keyword evidence="2" id="KW-1185">Reference proteome</keyword>
<dbReference type="Proteomes" id="UP000516439">
    <property type="component" value="Chromosome"/>
</dbReference>
<name>A0ABX6TH96_9SPHI</name>
<evidence type="ECO:0000313" key="1">
    <source>
        <dbReference type="EMBL" id="QNR84873.1"/>
    </source>
</evidence>
<dbReference type="EMBL" id="CP061171">
    <property type="protein sequence ID" value="QNR84873.1"/>
    <property type="molecule type" value="Genomic_DNA"/>
</dbReference>
<evidence type="ECO:0000313" key="2">
    <source>
        <dbReference type="Proteomes" id="UP000516439"/>
    </source>
</evidence>
<accession>A0ABX6TH96</accession>
<organism evidence="1 2">
    <name type="scientific">Pedobacter riviphilus</name>
    <dbReference type="NCBI Taxonomy" id="2766984"/>
    <lineage>
        <taxon>Bacteria</taxon>
        <taxon>Pseudomonadati</taxon>
        <taxon>Bacteroidota</taxon>
        <taxon>Sphingobacteriia</taxon>
        <taxon>Sphingobacteriales</taxon>
        <taxon>Sphingobacteriaceae</taxon>
        <taxon>Pedobacter</taxon>
    </lineage>
</organism>
<dbReference type="Pfam" id="PF18616">
    <property type="entry name" value="CdiI_3"/>
    <property type="match status" value="1"/>
</dbReference>
<proteinExistence type="predicted"/>
<dbReference type="RefSeq" id="WP_190327468.1">
    <property type="nucleotide sequence ID" value="NZ_CP061171.1"/>
</dbReference>
<reference evidence="1 2" key="1">
    <citation type="submission" date="2020-09" db="EMBL/GenBank/DDBJ databases">
        <title>Pedobacter sp. SW-16 isolated from soil near Yeocheon.</title>
        <authorList>
            <person name="Im H.S."/>
            <person name="Joung Y."/>
            <person name="Lee S.-S."/>
        </authorList>
    </citation>
    <scope>NUCLEOTIDE SEQUENCE [LARGE SCALE GENOMIC DNA]</scope>
    <source>
        <strain evidence="1 2">SW-16</strain>
    </source>
</reference>
<sequence length="132" mass="15526">MKKNRQEKLYNQKSLEILENLKWPDENEYPTSLIKRCHEYRKIPINELTVEQLRTLISQDIGLEHLIPITIEILNKDILAEGDLYPGDLLESALKIDNAFWTNNINLKERLSLLIDLNSDKIRSENLELRSL</sequence>
<dbReference type="InterPro" id="IPR040547">
    <property type="entry name" value="CdiI"/>
</dbReference>
<dbReference type="CDD" id="cd20691">
    <property type="entry name" value="CdiI_EC536-like"/>
    <property type="match status" value="1"/>
</dbReference>